<dbReference type="STRING" id="3760.A0A251QI22"/>
<accession>A0A251QI22</accession>
<dbReference type="InterPro" id="IPR003591">
    <property type="entry name" value="Leu-rich_rpt_typical-subtyp"/>
</dbReference>
<evidence type="ECO:0000313" key="19">
    <source>
        <dbReference type="Proteomes" id="UP000006882"/>
    </source>
</evidence>
<keyword evidence="4" id="KW-1003">Cell membrane</keyword>
<comment type="subcellular location">
    <subcellularLocation>
        <location evidence="2">Cell membrane</location>
        <topology evidence="2">Single-pass type I membrane protein</topology>
    </subcellularLocation>
    <subcellularLocation>
        <location evidence="1">Secreted</location>
        <location evidence="1">Cell wall</location>
    </subcellularLocation>
</comment>
<dbReference type="Gramene" id="ONI23060">
    <property type="protein sequence ID" value="ONI23060"/>
    <property type="gene ID" value="PRUPE_2G167700"/>
</dbReference>
<keyword evidence="8" id="KW-0732">Signal</keyword>
<dbReference type="FunFam" id="3.80.10.10:FF:000111">
    <property type="entry name" value="LRR receptor-like serine/threonine-protein kinase ERECTA"/>
    <property type="match status" value="1"/>
</dbReference>
<gene>
    <name evidence="18" type="ORF">PRUPE_2G167700</name>
</gene>
<evidence type="ECO:0000256" key="9">
    <source>
        <dbReference type="ARBA" id="ARBA00022737"/>
    </source>
</evidence>
<reference evidence="18 19" key="1">
    <citation type="journal article" date="2013" name="Nat. Genet.">
        <title>The high-quality draft genome of peach (Prunus persica) identifies unique patterns of genetic diversity, domestication and genome evolution.</title>
        <authorList>
            <consortium name="International Peach Genome Initiative"/>
            <person name="Verde I."/>
            <person name="Abbott A.G."/>
            <person name="Scalabrin S."/>
            <person name="Jung S."/>
            <person name="Shu S."/>
            <person name="Marroni F."/>
            <person name="Zhebentyayeva T."/>
            <person name="Dettori M.T."/>
            <person name="Grimwood J."/>
            <person name="Cattonaro F."/>
            <person name="Zuccolo A."/>
            <person name="Rossini L."/>
            <person name="Jenkins J."/>
            <person name="Vendramin E."/>
            <person name="Meisel L.A."/>
            <person name="Decroocq V."/>
            <person name="Sosinski B."/>
            <person name="Prochnik S."/>
            <person name="Mitros T."/>
            <person name="Policriti A."/>
            <person name="Cipriani G."/>
            <person name="Dondini L."/>
            <person name="Ficklin S."/>
            <person name="Goodstein D.M."/>
            <person name="Xuan P."/>
            <person name="Del Fabbro C."/>
            <person name="Aramini V."/>
            <person name="Copetti D."/>
            <person name="Gonzalez S."/>
            <person name="Horner D.S."/>
            <person name="Falchi R."/>
            <person name="Lucas S."/>
            <person name="Mica E."/>
            <person name="Maldonado J."/>
            <person name="Lazzari B."/>
            <person name="Bielenberg D."/>
            <person name="Pirona R."/>
            <person name="Miculan M."/>
            <person name="Barakat A."/>
            <person name="Testolin R."/>
            <person name="Stella A."/>
            <person name="Tartarini S."/>
            <person name="Tonutti P."/>
            <person name="Arus P."/>
            <person name="Orellana A."/>
            <person name="Wells C."/>
            <person name="Main D."/>
            <person name="Vizzotto G."/>
            <person name="Silva H."/>
            <person name="Salamini F."/>
            <person name="Schmutz J."/>
            <person name="Morgante M."/>
            <person name="Rokhsar D.S."/>
        </authorList>
    </citation>
    <scope>NUCLEOTIDE SEQUENCE [LARGE SCALE GENOMIC DNA]</scope>
    <source>
        <strain evidence="19">cv. Nemared</strain>
    </source>
</reference>
<feature type="transmembrane region" description="Helical" evidence="15">
    <location>
        <begin position="12"/>
        <end position="29"/>
    </location>
</feature>
<dbReference type="GO" id="GO:0099402">
    <property type="term" value="P:plant organ development"/>
    <property type="evidence" value="ECO:0007669"/>
    <property type="project" value="UniProtKB-ARBA"/>
</dbReference>
<keyword evidence="11 15" id="KW-0472">Membrane</keyword>
<evidence type="ECO:0000256" key="2">
    <source>
        <dbReference type="ARBA" id="ARBA00004251"/>
    </source>
</evidence>
<dbReference type="EMBL" id="CM007652">
    <property type="protein sequence ID" value="ONI23061.1"/>
    <property type="molecule type" value="Genomic_DNA"/>
</dbReference>
<evidence type="ECO:0000313" key="18">
    <source>
        <dbReference type="EMBL" id="ONI23060.1"/>
    </source>
</evidence>
<dbReference type="EMBL" id="CM007652">
    <property type="protein sequence ID" value="ONI23060.1"/>
    <property type="molecule type" value="Genomic_DNA"/>
</dbReference>
<dbReference type="PANTHER" id="PTHR48063:SF101">
    <property type="entry name" value="LRR RECEPTOR-LIKE SERINE_THREONINE-PROTEIN KINASE FLS2"/>
    <property type="match status" value="1"/>
</dbReference>
<evidence type="ECO:0000256" key="4">
    <source>
        <dbReference type="ARBA" id="ARBA00022475"/>
    </source>
</evidence>
<feature type="domain" description="Leucine-rich repeat-containing N-terminal plant-type" evidence="16">
    <location>
        <begin position="39"/>
        <end position="79"/>
    </location>
</feature>
<sequence>MTLTNIDHEKQIYCFKVFYAFLVVLLLHMNNPCIGCSEREMQALLAFKQGLVDDDNRLLSWGREVQDKDCCQWAGVYCSNHTGHVVKLDLEDQFLQGTISPKLVELQNLEYLNLRFNNFSRRQIPDFIGSLSNLRYLDLSYANFRGEIPYHLENLTHLEYLDLSSNRFIYAKNLNWLSNLSCLKHLDFSFTDLAGVVGWLEAVNILPKLRNLILQGCNLPPPTISSVSVMNSSKSLVRVDLFRNNLQSSIFQWLSSTHTNLVHLDLSWNNLNGSSIPDYFGNMSSLAYLALSSSRLKGGIPNSFAKLCRLRELHLEGNSLSGQLSDIIDILSKCAQNTFEYLDISDNHGIMGSVPDLTNFLSLKYLVLGGNKLSGRIPENIGQMSKLEAIDFGGNSLEGVISEIHFSKLFKLKYLSLSSNSLVLNFHFDWVPPFQLESIILRSCKMGLSFPKWLQTQKSVLILDISDNGITDTIPSWIWDLSHKLFVMDLSHNQIRGTIGNLRSEFPPKLNVSWNQLEGPIPSALSKVTFLDLSNNKFSVAAASFLCTTKDSSLAFLDISSNHIFGELPDCWIHFKKLVFLDLSNNSLSEKIPTTMGYLFSIETLRLNNNGFVGELPSQLKNCRNLTLFNLAENKLSGSIPEWLGASLPNLTILILQSNNFYGSIPPQLCHLTRIQLLDLSMNNISGTIPKCLNNLTTLTQKGSSSQTIHHSFLGDYLRGYFSGCYDDEASSTWKGFRAEFKSNLGLLKSIDLSSNKLIGEIPSEITYLLGLISLNLSRNQLTGQIPSRIGNLQELESFDLSRNQINGRIPTSLSWIARLAKLDLSENNLFGKIPIGTQLQSFDYAYGGNPLLCGAPLPKTCPEEEKGPGQPVLVNQVSQDGLITQGYYISMGLGFAVGFWGVCGTLLLNRSCRHTYFDFLNLLNDWLHVKAVIISQKVLNR</sequence>
<name>A0A251QI22_PRUPE</name>
<evidence type="ECO:0000256" key="14">
    <source>
        <dbReference type="ARBA" id="ARBA00038043"/>
    </source>
</evidence>
<dbReference type="InterPro" id="IPR032675">
    <property type="entry name" value="LRR_dom_sf"/>
</dbReference>
<evidence type="ECO:0000256" key="1">
    <source>
        <dbReference type="ARBA" id="ARBA00004191"/>
    </source>
</evidence>
<evidence type="ECO:0000256" key="7">
    <source>
        <dbReference type="ARBA" id="ARBA00022692"/>
    </source>
</evidence>
<evidence type="ECO:0000259" key="17">
    <source>
        <dbReference type="Pfam" id="PF23598"/>
    </source>
</evidence>
<keyword evidence="7 15" id="KW-0812">Transmembrane</keyword>
<keyword evidence="6" id="KW-0433">Leucine-rich repeat</keyword>
<evidence type="ECO:0000256" key="12">
    <source>
        <dbReference type="ARBA" id="ARBA00023170"/>
    </source>
</evidence>
<evidence type="ECO:0000256" key="13">
    <source>
        <dbReference type="ARBA" id="ARBA00023180"/>
    </source>
</evidence>
<keyword evidence="5" id="KW-0134">Cell wall</keyword>
<dbReference type="Pfam" id="PF23598">
    <property type="entry name" value="LRR_14"/>
    <property type="match status" value="1"/>
</dbReference>
<keyword evidence="12" id="KW-0675">Receptor</keyword>
<proteinExistence type="inferred from homology"/>
<evidence type="ECO:0000256" key="3">
    <source>
        <dbReference type="ARBA" id="ARBA00009592"/>
    </source>
</evidence>
<comment type="similarity">
    <text evidence="3">Belongs to the RLP family.</text>
</comment>
<evidence type="ECO:0000256" key="6">
    <source>
        <dbReference type="ARBA" id="ARBA00022614"/>
    </source>
</evidence>
<dbReference type="Gramene" id="ONI23061">
    <property type="protein sequence ID" value="ONI23061"/>
    <property type="gene ID" value="PRUPE_2G167700"/>
</dbReference>
<dbReference type="FunFam" id="3.80.10.10:FF:000095">
    <property type="entry name" value="LRR receptor-like serine/threonine-protein kinase GSO1"/>
    <property type="match status" value="1"/>
</dbReference>
<dbReference type="AlphaFoldDB" id="A0A251QI22"/>
<comment type="similarity">
    <text evidence="14">Belongs to the polygalacturonase-inhibiting protein family.</text>
</comment>
<keyword evidence="19" id="KW-1185">Reference proteome</keyword>
<evidence type="ECO:0000256" key="11">
    <source>
        <dbReference type="ARBA" id="ARBA00023136"/>
    </source>
</evidence>
<evidence type="ECO:0000256" key="10">
    <source>
        <dbReference type="ARBA" id="ARBA00022989"/>
    </source>
</evidence>
<dbReference type="PANTHER" id="PTHR48063">
    <property type="entry name" value="LRR RECEPTOR-LIKE KINASE"/>
    <property type="match status" value="1"/>
</dbReference>
<dbReference type="InterPro" id="IPR055414">
    <property type="entry name" value="LRR_R13L4/SHOC2-like"/>
</dbReference>
<dbReference type="Gene3D" id="3.80.10.10">
    <property type="entry name" value="Ribonuclease Inhibitor"/>
    <property type="match status" value="4"/>
</dbReference>
<dbReference type="eggNOG" id="KOG0619">
    <property type="taxonomic scope" value="Eukaryota"/>
</dbReference>
<dbReference type="Proteomes" id="UP000006882">
    <property type="component" value="Chromosome G2"/>
</dbReference>
<dbReference type="SMART" id="SM00369">
    <property type="entry name" value="LRR_TYP"/>
    <property type="match status" value="10"/>
</dbReference>
<feature type="transmembrane region" description="Helical" evidence="15">
    <location>
        <begin position="888"/>
        <end position="909"/>
    </location>
</feature>
<dbReference type="InterPro" id="IPR013210">
    <property type="entry name" value="LRR_N_plant-typ"/>
</dbReference>
<dbReference type="SUPFAM" id="SSF52058">
    <property type="entry name" value="L domain-like"/>
    <property type="match status" value="3"/>
</dbReference>
<keyword evidence="5" id="KW-0964">Secreted</keyword>
<dbReference type="Pfam" id="PF08263">
    <property type="entry name" value="LRRNT_2"/>
    <property type="match status" value="1"/>
</dbReference>
<evidence type="ECO:0000256" key="15">
    <source>
        <dbReference type="SAM" id="Phobius"/>
    </source>
</evidence>
<dbReference type="FunFam" id="3.80.10.10:FF:000400">
    <property type="entry name" value="Nuclear pore complex protein NUP107"/>
    <property type="match status" value="1"/>
</dbReference>
<dbReference type="FunFam" id="3.80.10.10:FF:001347">
    <property type="entry name" value="LRR receptor-like serine/threonine-protein kinase GSO2"/>
    <property type="match status" value="1"/>
</dbReference>
<keyword evidence="10 15" id="KW-1133">Transmembrane helix</keyword>
<dbReference type="SMART" id="SM00365">
    <property type="entry name" value="LRR_SD22"/>
    <property type="match status" value="8"/>
</dbReference>
<evidence type="ECO:0000259" key="16">
    <source>
        <dbReference type="Pfam" id="PF08263"/>
    </source>
</evidence>
<dbReference type="GO" id="GO:0009653">
    <property type="term" value="P:anatomical structure morphogenesis"/>
    <property type="evidence" value="ECO:0007669"/>
    <property type="project" value="UniProtKB-ARBA"/>
</dbReference>
<dbReference type="InterPro" id="IPR046956">
    <property type="entry name" value="RLP23-like"/>
</dbReference>
<dbReference type="InterPro" id="IPR001611">
    <property type="entry name" value="Leu-rich_rpt"/>
</dbReference>
<keyword evidence="9" id="KW-0677">Repeat</keyword>
<dbReference type="GO" id="GO:0005886">
    <property type="term" value="C:plasma membrane"/>
    <property type="evidence" value="ECO:0007669"/>
    <property type="project" value="UniProtKB-SubCell"/>
</dbReference>
<organism evidence="18 19">
    <name type="scientific">Prunus persica</name>
    <name type="common">Peach</name>
    <name type="synonym">Amygdalus persica</name>
    <dbReference type="NCBI Taxonomy" id="3760"/>
    <lineage>
        <taxon>Eukaryota</taxon>
        <taxon>Viridiplantae</taxon>
        <taxon>Streptophyta</taxon>
        <taxon>Embryophyta</taxon>
        <taxon>Tracheophyta</taxon>
        <taxon>Spermatophyta</taxon>
        <taxon>Magnoliopsida</taxon>
        <taxon>eudicotyledons</taxon>
        <taxon>Gunneridae</taxon>
        <taxon>Pentapetalae</taxon>
        <taxon>rosids</taxon>
        <taxon>fabids</taxon>
        <taxon>Rosales</taxon>
        <taxon>Rosaceae</taxon>
        <taxon>Amygdaloideae</taxon>
        <taxon>Amygdaleae</taxon>
        <taxon>Prunus</taxon>
    </lineage>
</organism>
<reference evidence="18" key="2">
    <citation type="submission" date="2016-12" db="EMBL/GenBank/DDBJ databases">
        <title>WGS assembly of Prunus persica.</title>
        <authorList>
            <person name="Verde I."/>
            <person name="Jenkins J."/>
            <person name="Dondini L."/>
            <person name="Micali S."/>
            <person name="Pagliarani G."/>
            <person name="Vendramin E."/>
            <person name="Paris R."/>
            <person name="Aramini V."/>
            <person name="Gazza L."/>
            <person name="Rossini L."/>
            <person name="Bassi D."/>
            <person name="Troggio M."/>
            <person name="Shu S."/>
            <person name="Grimwood J.H."/>
            <person name="Tartarini S."/>
            <person name="Dettori M.T."/>
            <person name="Schmutz J."/>
        </authorList>
    </citation>
    <scope>NUCLEOTIDE SEQUENCE</scope>
</reference>
<feature type="domain" description="Disease resistance R13L4/SHOC-2-like LRR" evidence="17">
    <location>
        <begin position="101"/>
        <end position="301"/>
    </location>
</feature>
<protein>
    <submittedName>
        <fullName evidence="18">Uncharacterized protein</fullName>
    </submittedName>
</protein>
<dbReference type="Pfam" id="PF13855">
    <property type="entry name" value="LRR_8"/>
    <property type="match status" value="1"/>
</dbReference>
<evidence type="ECO:0000256" key="5">
    <source>
        <dbReference type="ARBA" id="ARBA00022512"/>
    </source>
</evidence>
<evidence type="ECO:0000256" key="8">
    <source>
        <dbReference type="ARBA" id="ARBA00022729"/>
    </source>
</evidence>
<keyword evidence="13" id="KW-0325">Glycoprotein</keyword>
<dbReference type="Pfam" id="PF00560">
    <property type="entry name" value="LRR_1"/>
    <property type="match status" value="9"/>
</dbReference>